<reference evidence="2" key="1">
    <citation type="journal article" date="2023" name="Nat. Plants">
        <title>Single-cell RNA sequencing provides a high-resolution roadmap for understanding the multicellular compartmentation of specialized metabolism.</title>
        <authorList>
            <person name="Sun S."/>
            <person name="Shen X."/>
            <person name="Li Y."/>
            <person name="Li Y."/>
            <person name="Wang S."/>
            <person name="Li R."/>
            <person name="Zhang H."/>
            <person name="Shen G."/>
            <person name="Guo B."/>
            <person name="Wei J."/>
            <person name="Xu J."/>
            <person name="St-Pierre B."/>
            <person name="Chen S."/>
            <person name="Sun C."/>
        </authorList>
    </citation>
    <scope>NUCLEOTIDE SEQUENCE [LARGE SCALE GENOMIC DNA]</scope>
</reference>
<evidence type="ECO:0000313" key="2">
    <source>
        <dbReference type="Proteomes" id="UP001060085"/>
    </source>
</evidence>
<accession>A0ACC0BQB2</accession>
<name>A0ACC0BQB2_CATRO</name>
<evidence type="ECO:0000313" key="1">
    <source>
        <dbReference type="EMBL" id="KAI5674808.1"/>
    </source>
</evidence>
<keyword evidence="2" id="KW-1185">Reference proteome</keyword>
<proteinExistence type="predicted"/>
<protein>
    <submittedName>
        <fullName evidence="1">Uncharacterized protein</fullName>
    </submittedName>
</protein>
<gene>
    <name evidence="1" type="ORF">M9H77_15172</name>
</gene>
<sequence length="165" mass="18375">MNTYKIIMFFIILTIFKGESHNNDTNTNIPNKNNEKSPSKCAKEQIEVSIQETETKCKEFVKNEIQRRLDDPTLIEEDVKCLTKCVVSYQVGIVSLSKAVTEVSAGLFPQAIGDVTAFTVSVAPCMACCVKLASNDPVLIDFQRWALKNALEANQKLESCIIINP</sequence>
<dbReference type="Proteomes" id="UP001060085">
    <property type="component" value="Linkage Group LG03"/>
</dbReference>
<comment type="caution">
    <text evidence="1">The sequence shown here is derived from an EMBL/GenBank/DDBJ whole genome shotgun (WGS) entry which is preliminary data.</text>
</comment>
<dbReference type="EMBL" id="CM044703">
    <property type="protein sequence ID" value="KAI5674808.1"/>
    <property type="molecule type" value="Genomic_DNA"/>
</dbReference>
<organism evidence="1 2">
    <name type="scientific">Catharanthus roseus</name>
    <name type="common">Madagascar periwinkle</name>
    <name type="synonym">Vinca rosea</name>
    <dbReference type="NCBI Taxonomy" id="4058"/>
    <lineage>
        <taxon>Eukaryota</taxon>
        <taxon>Viridiplantae</taxon>
        <taxon>Streptophyta</taxon>
        <taxon>Embryophyta</taxon>
        <taxon>Tracheophyta</taxon>
        <taxon>Spermatophyta</taxon>
        <taxon>Magnoliopsida</taxon>
        <taxon>eudicotyledons</taxon>
        <taxon>Gunneridae</taxon>
        <taxon>Pentapetalae</taxon>
        <taxon>asterids</taxon>
        <taxon>lamiids</taxon>
        <taxon>Gentianales</taxon>
        <taxon>Apocynaceae</taxon>
        <taxon>Rauvolfioideae</taxon>
        <taxon>Vinceae</taxon>
        <taxon>Catharanthinae</taxon>
        <taxon>Catharanthus</taxon>
    </lineage>
</organism>